<organism evidence="3 5">
    <name type="scientific">Methanobacterium subterraneum</name>
    <dbReference type="NCBI Taxonomy" id="59277"/>
    <lineage>
        <taxon>Archaea</taxon>
        <taxon>Methanobacteriati</taxon>
        <taxon>Methanobacteriota</taxon>
        <taxon>Methanomada group</taxon>
        <taxon>Methanobacteria</taxon>
        <taxon>Methanobacteriales</taxon>
        <taxon>Methanobacteriaceae</taxon>
        <taxon>Methanobacterium</taxon>
    </lineage>
</organism>
<keyword evidence="1 3" id="KW-0808">Transferase</keyword>
<evidence type="ECO:0000313" key="5">
    <source>
        <dbReference type="Proteomes" id="UP000232806"/>
    </source>
</evidence>
<evidence type="ECO:0000313" key="6">
    <source>
        <dbReference type="Proteomes" id="UP000591058"/>
    </source>
</evidence>
<dbReference type="Proteomes" id="UP000232806">
    <property type="component" value="Chromosome"/>
</dbReference>
<dbReference type="Proteomes" id="UP000591058">
    <property type="component" value="Unassembled WGS sequence"/>
</dbReference>
<proteinExistence type="predicted"/>
<dbReference type="InterPro" id="IPR025877">
    <property type="entry name" value="MobA-like_NTP_Trfase"/>
</dbReference>
<dbReference type="InterPro" id="IPR029044">
    <property type="entry name" value="Nucleotide-diphossugar_trans"/>
</dbReference>
<dbReference type="GO" id="GO:0016779">
    <property type="term" value="F:nucleotidyltransferase activity"/>
    <property type="evidence" value="ECO:0007669"/>
    <property type="project" value="UniProtKB-KW"/>
</dbReference>
<dbReference type="EMBL" id="JABBYL010000029">
    <property type="protein sequence ID" value="NMO09874.1"/>
    <property type="molecule type" value="Genomic_DNA"/>
</dbReference>
<reference evidence="3 5" key="1">
    <citation type="submission" date="2016-10" db="EMBL/GenBank/DDBJ databases">
        <title>Comparative genomics between deep and shallow subseafloor isolates.</title>
        <authorList>
            <person name="Ishii S."/>
            <person name="Miller J.R."/>
            <person name="Sutton G."/>
            <person name="Suzuki S."/>
            <person name="Methe B."/>
            <person name="Inagaki F."/>
            <person name="Imachi H."/>
        </authorList>
    </citation>
    <scope>NUCLEOTIDE SEQUENCE [LARGE SCALE GENOMIC DNA]</scope>
    <source>
        <strain evidence="3 5">MO-MB1</strain>
    </source>
</reference>
<dbReference type="PANTHER" id="PTHR19136">
    <property type="entry name" value="MOLYBDENUM COFACTOR GUANYLYLTRANSFERASE"/>
    <property type="match status" value="1"/>
</dbReference>
<evidence type="ECO:0000259" key="2">
    <source>
        <dbReference type="Pfam" id="PF12804"/>
    </source>
</evidence>
<keyword evidence="3" id="KW-0548">Nucleotidyltransferase</keyword>
<name>A0A2H4VC15_9EURY</name>
<dbReference type="GeneID" id="35122954"/>
<protein>
    <submittedName>
        <fullName evidence="3">GTP--adenosylcobinamide-phosphate guanylyltransferase</fullName>
    </submittedName>
    <submittedName>
        <fullName evidence="4">NTP transferase domain-containing protein</fullName>
    </submittedName>
</protein>
<sequence>MVIALLMAGGKGTRMNSTLEKPMTTVNGKTLIGHVLSALQGSSLVDEIIVATSHHSPETTLHIKNLGFRILETPGKGYVEDLSFILSHDDFQDEIILTITADLPLITGEIIDLVLEEYQKSSPPAMSVMVPVEIFREHDLQASLVLENLVPSGLNILRGKDTEQDEEVLVLDKIELALNINSPEDIICLEKLRGNSRR</sequence>
<dbReference type="EMBL" id="CP017766">
    <property type="protein sequence ID" value="AUB55631.1"/>
    <property type="molecule type" value="Genomic_DNA"/>
</dbReference>
<dbReference type="Gene3D" id="3.90.550.10">
    <property type="entry name" value="Spore Coat Polysaccharide Biosynthesis Protein SpsA, Chain A"/>
    <property type="match status" value="1"/>
</dbReference>
<feature type="domain" description="MobA-like NTP transferase" evidence="2">
    <location>
        <begin position="4"/>
        <end position="125"/>
    </location>
</feature>
<dbReference type="OrthoDB" id="9782at2157"/>
<gene>
    <name evidence="3" type="ORF">BK007_06155</name>
    <name evidence="4" type="ORF">HG719_08560</name>
</gene>
<accession>A0A2H4VC15</accession>
<dbReference type="PANTHER" id="PTHR19136:SF86">
    <property type="entry name" value="ADENOSYLCOBINAMIDE-PHOSPHATE GUANYLYLTRANSFERASE"/>
    <property type="match status" value="1"/>
</dbReference>
<dbReference type="Pfam" id="PF12804">
    <property type="entry name" value="NTP_transf_3"/>
    <property type="match status" value="1"/>
</dbReference>
<dbReference type="AlphaFoldDB" id="A0A2H4VC15"/>
<evidence type="ECO:0000313" key="3">
    <source>
        <dbReference type="EMBL" id="AUB55631.1"/>
    </source>
</evidence>
<reference evidence="4 6" key="2">
    <citation type="submission" date="2020-04" db="EMBL/GenBank/DDBJ databases">
        <title>Draft genome of Methanobacterium subterraneum isolated from animal feces.</title>
        <authorList>
            <person name="Ouboter H.T."/>
            <person name="Berger S."/>
            <person name="Gungor E."/>
            <person name="Jetten M.S.M."/>
            <person name="Welte C.U."/>
        </authorList>
    </citation>
    <scope>NUCLEOTIDE SEQUENCE [LARGE SCALE GENOMIC DNA]</scope>
    <source>
        <strain evidence="4">HO_2020</strain>
    </source>
</reference>
<dbReference type="SUPFAM" id="SSF53448">
    <property type="entry name" value="Nucleotide-diphospho-sugar transferases"/>
    <property type="match status" value="1"/>
</dbReference>
<evidence type="ECO:0000313" key="4">
    <source>
        <dbReference type="EMBL" id="NMO09874.1"/>
    </source>
</evidence>
<dbReference type="RefSeq" id="WP_100905609.1">
    <property type="nucleotide sequence ID" value="NZ_CP017766.1"/>
</dbReference>
<evidence type="ECO:0000256" key="1">
    <source>
        <dbReference type="ARBA" id="ARBA00022679"/>
    </source>
</evidence>